<dbReference type="InterPro" id="IPR000086">
    <property type="entry name" value="NUDIX_hydrolase_dom"/>
</dbReference>
<dbReference type="PROSITE" id="PS00893">
    <property type="entry name" value="NUDIX_BOX"/>
    <property type="match status" value="1"/>
</dbReference>
<evidence type="ECO:0000256" key="1">
    <source>
        <dbReference type="ARBA" id="ARBA00001946"/>
    </source>
</evidence>
<keyword evidence="3" id="KW-0479">Metal-binding</keyword>
<proteinExistence type="inferred from homology"/>
<comment type="similarity">
    <text evidence="2">Belongs to the Nudix hydrolase family.</text>
</comment>
<dbReference type="AlphaFoldDB" id="A0A2T0S5B7"/>
<dbReference type="GO" id="GO:0008413">
    <property type="term" value="F:8-oxo-7,8-dihydroguanosine triphosphate pyrophosphatase activity"/>
    <property type="evidence" value="ECO:0007669"/>
    <property type="project" value="TreeGrafter"/>
</dbReference>
<dbReference type="OrthoDB" id="3532303at2"/>
<sequence>MKQIDKLAWVELNDKTILLTKSYGKDVFYIPGGKRDAGETDEQALLREVCEELTVSLDEKTLQYIGTFEAQAHGQPEGVTVKMTCYSGKYHGQLQASSEIEEIAWFTHADKDKVAGVDKLIFDYLYEKGFLG</sequence>
<accession>A0A2T0S5B7</accession>
<comment type="caution">
    <text evidence="7">The sequence shown here is derived from an EMBL/GenBank/DDBJ whole genome shotgun (WGS) entry which is preliminary data.</text>
</comment>
<dbReference type="GO" id="GO:0042262">
    <property type="term" value="P:DNA protection"/>
    <property type="evidence" value="ECO:0007669"/>
    <property type="project" value="TreeGrafter"/>
</dbReference>
<evidence type="ECO:0000256" key="5">
    <source>
        <dbReference type="ARBA" id="ARBA00022842"/>
    </source>
</evidence>
<keyword evidence="5" id="KW-0460">Magnesium</keyword>
<dbReference type="CDD" id="cd04690">
    <property type="entry name" value="NUDIX_Hydrolase"/>
    <property type="match status" value="1"/>
</dbReference>
<dbReference type="PROSITE" id="PS51462">
    <property type="entry name" value="NUDIX"/>
    <property type="match status" value="1"/>
</dbReference>
<dbReference type="Gene3D" id="3.90.79.10">
    <property type="entry name" value="Nucleoside Triphosphate Pyrophosphohydrolase"/>
    <property type="match status" value="1"/>
</dbReference>
<dbReference type="InterPro" id="IPR020084">
    <property type="entry name" value="NUDIX_hydrolase_CS"/>
</dbReference>
<protein>
    <submittedName>
        <fullName evidence="7">ADP-ribose pyrophosphatase YjhB (NUDIX family)</fullName>
    </submittedName>
</protein>
<dbReference type="Proteomes" id="UP000238375">
    <property type="component" value="Unassembled WGS sequence"/>
</dbReference>
<dbReference type="GO" id="GO:0005737">
    <property type="term" value="C:cytoplasm"/>
    <property type="evidence" value="ECO:0007669"/>
    <property type="project" value="TreeGrafter"/>
</dbReference>
<dbReference type="EMBL" id="PVTE01000028">
    <property type="protein sequence ID" value="PRY28592.1"/>
    <property type="molecule type" value="Genomic_DNA"/>
</dbReference>
<dbReference type="InterPro" id="IPR015797">
    <property type="entry name" value="NUDIX_hydrolase-like_dom_sf"/>
</dbReference>
<dbReference type="PANTHER" id="PTHR43758:SF2">
    <property type="entry name" value="OXIDIZED PURINE NUCLEOSIDE TRIPHOSPHATE HYDROLASE"/>
    <property type="match status" value="1"/>
</dbReference>
<organism evidence="7 8">
    <name type="scientific">Spirosoma oryzae</name>
    <dbReference type="NCBI Taxonomy" id="1469603"/>
    <lineage>
        <taxon>Bacteria</taxon>
        <taxon>Pseudomonadati</taxon>
        <taxon>Bacteroidota</taxon>
        <taxon>Cytophagia</taxon>
        <taxon>Cytophagales</taxon>
        <taxon>Cytophagaceae</taxon>
        <taxon>Spirosoma</taxon>
    </lineage>
</organism>
<reference evidence="7 8" key="1">
    <citation type="submission" date="2018-03" db="EMBL/GenBank/DDBJ databases">
        <title>Genomic Encyclopedia of Archaeal and Bacterial Type Strains, Phase II (KMG-II): from individual species to whole genera.</title>
        <authorList>
            <person name="Goeker M."/>
        </authorList>
    </citation>
    <scope>NUCLEOTIDE SEQUENCE [LARGE SCALE GENOMIC DNA]</scope>
    <source>
        <strain evidence="7 8">DSM 28354</strain>
    </source>
</reference>
<evidence type="ECO:0000259" key="6">
    <source>
        <dbReference type="PROSITE" id="PS51462"/>
    </source>
</evidence>
<dbReference type="PANTHER" id="PTHR43758">
    <property type="entry name" value="7,8-DIHYDRO-8-OXOGUANINE TRIPHOSPHATASE"/>
    <property type="match status" value="1"/>
</dbReference>
<dbReference type="Pfam" id="PF00293">
    <property type="entry name" value="NUDIX"/>
    <property type="match status" value="1"/>
</dbReference>
<name>A0A2T0S5B7_9BACT</name>
<dbReference type="GO" id="GO:0046872">
    <property type="term" value="F:metal ion binding"/>
    <property type="evidence" value="ECO:0007669"/>
    <property type="project" value="UniProtKB-KW"/>
</dbReference>
<evidence type="ECO:0000313" key="8">
    <source>
        <dbReference type="Proteomes" id="UP000238375"/>
    </source>
</evidence>
<evidence type="ECO:0000256" key="3">
    <source>
        <dbReference type="ARBA" id="ARBA00022723"/>
    </source>
</evidence>
<dbReference type="RefSeq" id="WP_106140235.1">
    <property type="nucleotide sequence ID" value="NZ_PVTE01000028.1"/>
</dbReference>
<gene>
    <name evidence="7" type="ORF">CLV58_1287</name>
</gene>
<keyword evidence="8" id="KW-1185">Reference proteome</keyword>
<evidence type="ECO:0000256" key="4">
    <source>
        <dbReference type="ARBA" id="ARBA00022801"/>
    </source>
</evidence>
<evidence type="ECO:0000256" key="2">
    <source>
        <dbReference type="ARBA" id="ARBA00005582"/>
    </source>
</evidence>
<feature type="domain" description="Nudix hydrolase" evidence="6">
    <location>
        <begin position="1"/>
        <end position="129"/>
    </location>
</feature>
<keyword evidence="4" id="KW-0378">Hydrolase</keyword>
<dbReference type="SUPFAM" id="SSF55811">
    <property type="entry name" value="Nudix"/>
    <property type="match status" value="1"/>
</dbReference>
<evidence type="ECO:0000313" key="7">
    <source>
        <dbReference type="EMBL" id="PRY28592.1"/>
    </source>
</evidence>
<comment type="cofactor">
    <cofactor evidence="1">
        <name>Mg(2+)</name>
        <dbReference type="ChEBI" id="CHEBI:18420"/>
    </cofactor>
</comment>